<evidence type="ECO:0000259" key="1">
    <source>
        <dbReference type="Pfam" id="PF07693"/>
    </source>
</evidence>
<dbReference type="Pfam" id="PF07693">
    <property type="entry name" value="KAP_NTPase"/>
    <property type="match status" value="1"/>
</dbReference>
<dbReference type="InterPro" id="IPR011646">
    <property type="entry name" value="KAP_P-loop"/>
</dbReference>
<name>A0A0F4NF98_9VIBR</name>
<proteinExistence type="predicted"/>
<dbReference type="RefSeq" id="WP_045957016.1">
    <property type="nucleotide sequence ID" value="NZ_JXXV01000034.1"/>
</dbReference>
<feature type="domain" description="KAP NTPase" evidence="1">
    <location>
        <begin position="21"/>
        <end position="386"/>
    </location>
</feature>
<dbReference type="EMBL" id="JXXV01000034">
    <property type="protein sequence ID" value="KJY81609.1"/>
    <property type="molecule type" value="Genomic_DNA"/>
</dbReference>
<dbReference type="Proteomes" id="UP000033673">
    <property type="component" value="Unassembled WGS sequence"/>
</dbReference>
<reference evidence="2 3" key="1">
    <citation type="journal article" date="2015" name="BMC Genomics">
        <title>Genome mining reveals unlocked bioactive potential of marine Gram-negative bacteria.</title>
        <authorList>
            <person name="Machado H."/>
            <person name="Sonnenschein E.C."/>
            <person name="Melchiorsen J."/>
            <person name="Gram L."/>
        </authorList>
    </citation>
    <scope>NUCLEOTIDE SEQUENCE [LARGE SCALE GENOMIC DNA]</scope>
    <source>
        <strain evidence="2 3">S2757</strain>
    </source>
</reference>
<dbReference type="PATRIC" id="fig|579748.3.peg.3593"/>
<accession>A0A0F4NF98</accession>
<evidence type="ECO:0000313" key="2">
    <source>
        <dbReference type="EMBL" id="KJY81609.1"/>
    </source>
</evidence>
<sequence length="1085" mass="124164">MRYQIEKPADKDLFDSSGHSNAANAIRDVILNQKDIHAIGLEGELGSGKSTVLRLLEQKLPREEYKFITFDVEQFHHSSTKASFIKHFRDCVIELFGSDASPDAKKTKRKVQKAADRALGNDLTYTKKVTSNLSWYTISFAISLMFSVRYAKESLEHILNTARLLLPDAPTYTFGIEETITTLLGLSPIAVALLMRYQRTQEQNQNEDDRKVPNIGDIFKRNSEDKITEKLHVTREVGASELKQAFQKIVSAIPTDKHVILVIDNLDRVDNEKVREVWSDLETFTSFEGDNLRVIVPFSEKHVAAALSDNDAADGSEFILKRLPVKFRTPPVVSAGWREPFEYYWSETLPKHSGLDLCAEIIDVWVTQHKQITPRFLKTHINEIAVALASNPEVISPVACSAYLLAQRSNKLSFKDIISSNSDQKEESSRQLISLTHKILRKALTDDEWSSQIMAVHYQTSFDVAKSELLESPLKSAISRSDFEELFELTPLFGFDVAFQRLLGTVDPYEYVNILSEANFDNDEHCAWVTKWIPNINIYLKQEEGNCLGYNQVVIESYRTILEAEYDISTSRLISEHKKLSNTIKDDISKGESLDILLAQLYDIESVIGYSNTPYFIQQPTPELLVNTLWDLIEDFPKWNIQNKPKSIDLIKLLNYVLESDLQLTSGLMEKISEFYKLGKVAFSGEGKKALKSSRSYFDIELTDYQYSHVLLCSDFCSTSVSEALVDRLSTIKSKTVLPKWTALAIVSTLASNSASRAYADSYLLDYILKHYYVEKSVMPYLENYLSFAHRFDSLLSSANNDDLPSEIKKLIYSYVGMNRVHALNISSITDNHYPKMKDYLDEEMRKETLESLLGWEKFVLDDDKHAVLKWTPEFLIDALTINLSWQEFITNWFDSKERDKDFWYGAIKKRSPQLQKIVDWYSVNDKKLIKSSIVTSSIIENQESYFSDKETANLVINILDILPTKSCGKIKREISAKILNEQHSPDKKYTLITNFGEYITLPPFEGDASKSVVIHLIENATSQSIVDWFEENIDTLIAVDWGVYSVDFSQAIKNTWEHFTIGRLEEFVLEEPKRELTSEESEET</sequence>
<dbReference type="Gene3D" id="3.40.50.300">
    <property type="entry name" value="P-loop containing nucleotide triphosphate hydrolases"/>
    <property type="match status" value="1"/>
</dbReference>
<dbReference type="SUPFAM" id="SSF52540">
    <property type="entry name" value="P-loop containing nucleoside triphosphate hydrolases"/>
    <property type="match status" value="1"/>
</dbReference>
<comment type="caution">
    <text evidence="2">The sequence shown here is derived from an EMBL/GenBank/DDBJ whole genome shotgun (WGS) entry which is preliminary data.</text>
</comment>
<dbReference type="InterPro" id="IPR027417">
    <property type="entry name" value="P-loop_NTPase"/>
</dbReference>
<dbReference type="AlphaFoldDB" id="A0A0F4NF98"/>
<protein>
    <recommendedName>
        <fullName evidence="1">KAP NTPase domain-containing protein</fullName>
    </recommendedName>
</protein>
<organism evidence="2 3">
    <name type="scientific">Vibrio galatheae</name>
    <dbReference type="NCBI Taxonomy" id="579748"/>
    <lineage>
        <taxon>Bacteria</taxon>
        <taxon>Pseudomonadati</taxon>
        <taxon>Pseudomonadota</taxon>
        <taxon>Gammaproteobacteria</taxon>
        <taxon>Vibrionales</taxon>
        <taxon>Vibrionaceae</taxon>
        <taxon>Vibrio</taxon>
    </lineage>
</organism>
<evidence type="ECO:0000313" key="3">
    <source>
        <dbReference type="Proteomes" id="UP000033673"/>
    </source>
</evidence>
<gene>
    <name evidence="2" type="ORF">TW81_17405</name>
</gene>
<keyword evidence="3" id="KW-1185">Reference proteome</keyword>